<dbReference type="EMBL" id="JWZT01002010">
    <property type="protein sequence ID" value="KII70640.1"/>
    <property type="molecule type" value="Genomic_DNA"/>
</dbReference>
<dbReference type="PROSITE" id="PS50068">
    <property type="entry name" value="LDLRA_2"/>
    <property type="match status" value="2"/>
</dbReference>
<keyword evidence="4" id="KW-1133">Transmembrane helix</keyword>
<dbReference type="InterPro" id="IPR050685">
    <property type="entry name" value="LDLR"/>
</dbReference>
<dbReference type="OrthoDB" id="5987602at2759"/>
<evidence type="ECO:0000256" key="5">
    <source>
        <dbReference type="ARBA" id="ARBA00023136"/>
    </source>
</evidence>
<accession>A0A0C2N2S9</accession>
<keyword evidence="3" id="KW-0677">Repeat</keyword>
<dbReference type="InterPro" id="IPR002172">
    <property type="entry name" value="LDrepeatLR_classA_rpt"/>
</dbReference>
<keyword evidence="2" id="KW-0812">Transmembrane</keyword>
<dbReference type="AlphaFoldDB" id="A0A0C2N2S9"/>
<comment type="subcellular location">
    <subcellularLocation>
        <location evidence="1">Membrane</location>
        <topology evidence="1">Single-pass membrane protein</topology>
    </subcellularLocation>
</comment>
<evidence type="ECO:0000313" key="9">
    <source>
        <dbReference type="Proteomes" id="UP000031668"/>
    </source>
</evidence>
<sequence length="252" mass="28998">MGRLIFSCQTRFSVKSPLFKPKHCQDGESCYSESQICDGFNDCSDGSDQKNCHSKQRCIGNKFFKCGSNSKICVYKVCNGDNDCEDGSDEGQKCHKIDNIKNIHLQILEKGTVSFSWIHGHSTGQSYVTIQNIDTKDTKRRTVTRNVIKFDGHINCGRYLVLVKMNGRLIKYRHYVYVDNIQESTPYILEYYFITKVLKWEADVPPCRSYVFYIECCRDTQLVARSFSEVPFLKQNLNSGDVCRVSTCRKSM</sequence>
<dbReference type="Proteomes" id="UP000031668">
    <property type="component" value="Unassembled WGS sequence"/>
</dbReference>
<keyword evidence="8" id="KW-0675">Receptor</keyword>
<dbReference type="CDD" id="cd00112">
    <property type="entry name" value="LDLa"/>
    <property type="match status" value="2"/>
</dbReference>
<evidence type="ECO:0000256" key="1">
    <source>
        <dbReference type="ARBA" id="ARBA00004167"/>
    </source>
</evidence>
<dbReference type="Gene3D" id="2.40.128.620">
    <property type="match status" value="1"/>
</dbReference>
<evidence type="ECO:0000256" key="6">
    <source>
        <dbReference type="ARBA" id="ARBA00023157"/>
    </source>
</evidence>
<evidence type="ECO:0000256" key="7">
    <source>
        <dbReference type="PROSITE-ProRule" id="PRU00124"/>
    </source>
</evidence>
<dbReference type="PRINTS" id="PR00261">
    <property type="entry name" value="LDLRECEPTOR"/>
</dbReference>
<organism evidence="8 9">
    <name type="scientific">Thelohanellus kitauei</name>
    <name type="common">Myxosporean</name>
    <dbReference type="NCBI Taxonomy" id="669202"/>
    <lineage>
        <taxon>Eukaryota</taxon>
        <taxon>Metazoa</taxon>
        <taxon>Cnidaria</taxon>
        <taxon>Myxozoa</taxon>
        <taxon>Myxosporea</taxon>
        <taxon>Bivalvulida</taxon>
        <taxon>Platysporina</taxon>
        <taxon>Myxobolidae</taxon>
        <taxon>Thelohanellus</taxon>
    </lineage>
</organism>
<keyword evidence="9" id="KW-1185">Reference proteome</keyword>
<dbReference type="SMART" id="SM00192">
    <property type="entry name" value="LDLa"/>
    <property type="match status" value="2"/>
</dbReference>
<comment type="caution">
    <text evidence="7">Lacks conserved residue(s) required for the propagation of feature annotation.</text>
</comment>
<dbReference type="PANTHER" id="PTHR24270:SF62">
    <property type="entry name" value="LOW-DENSITY LIPOPROTEIN RECEPTOR-RELATED PROTEIN 2"/>
    <property type="match status" value="1"/>
</dbReference>
<keyword evidence="6 7" id="KW-1015">Disulfide bond</keyword>
<protein>
    <submittedName>
        <fullName evidence="8">Very low-density lipoprotein receptor</fullName>
    </submittedName>
</protein>
<feature type="disulfide bond" evidence="7">
    <location>
        <begin position="37"/>
        <end position="52"/>
    </location>
</feature>
<keyword evidence="8" id="KW-0449">Lipoprotein</keyword>
<dbReference type="GO" id="GO:0005886">
    <property type="term" value="C:plasma membrane"/>
    <property type="evidence" value="ECO:0007669"/>
    <property type="project" value="TreeGrafter"/>
</dbReference>
<dbReference type="SUPFAM" id="SSF57424">
    <property type="entry name" value="LDL receptor-like module"/>
    <property type="match status" value="2"/>
</dbReference>
<evidence type="ECO:0000313" key="8">
    <source>
        <dbReference type="EMBL" id="KII70640.1"/>
    </source>
</evidence>
<dbReference type="Pfam" id="PF00057">
    <property type="entry name" value="Ldl_recept_a"/>
    <property type="match status" value="1"/>
</dbReference>
<gene>
    <name evidence="8" type="ORF">RF11_06996</name>
</gene>
<evidence type="ECO:0000256" key="4">
    <source>
        <dbReference type="ARBA" id="ARBA00022989"/>
    </source>
</evidence>
<evidence type="ECO:0000256" key="3">
    <source>
        <dbReference type="ARBA" id="ARBA00022737"/>
    </source>
</evidence>
<dbReference type="Gene3D" id="4.10.400.10">
    <property type="entry name" value="Low-density Lipoprotein Receptor"/>
    <property type="match status" value="1"/>
</dbReference>
<dbReference type="GO" id="GO:0016192">
    <property type="term" value="P:vesicle-mediated transport"/>
    <property type="evidence" value="ECO:0007669"/>
    <property type="project" value="UniProtKB-ARBA"/>
</dbReference>
<keyword evidence="5" id="KW-0472">Membrane</keyword>
<name>A0A0C2N2S9_THEKT</name>
<evidence type="ECO:0000256" key="2">
    <source>
        <dbReference type="ARBA" id="ARBA00022692"/>
    </source>
</evidence>
<dbReference type="PANTHER" id="PTHR24270">
    <property type="entry name" value="LOW-DENSITY LIPOPROTEIN RECEPTOR-RELATED"/>
    <property type="match status" value="1"/>
</dbReference>
<feature type="disulfide bond" evidence="7">
    <location>
        <begin position="66"/>
        <end position="84"/>
    </location>
</feature>
<proteinExistence type="predicted"/>
<dbReference type="InterPro" id="IPR036055">
    <property type="entry name" value="LDL_receptor-like_sf"/>
</dbReference>
<reference evidence="8 9" key="1">
    <citation type="journal article" date="2014" name="Genome Biol. Evol.">
        <title>The genome of the myxosporean Thelohanellus kitauei shows adaptations to nutrient acquisition within its fish host.</title>
        <authorList>
            <person name="Yang Y."/>
            <person name="Xiong J."/>
            <person name="Zhou Z."/>
            <person name="Huo F."/>
            <person name="Miao W."/>
            <person name="Ran C."/>
            <person name="Liu Y."/>
            <person name="Zhang J."/>
            <person name="Feng J."/>
            <person name="Wang M."/>
            <person name="Wang M."/>
            <person name="Wang L."/>
            <person name="Yao B."/>
        </authorList>
    </citation>
    <scope>NUCLEOTIDE SEQUENCE [LARGE SCALE GENOMIC DNA]</scope>
    <source>
        <strain evidence="8">Wuqing</strain>
    </source>
</reference>
<comment type="caution">
    <text evidence="8">The sequence shown here is derived from an EMBL/GenBank/DDBJ whole genome shotgun (WGS) entry which is preliminary data.</text>
</comment>